<feature type="compositionally biased region" description="Pro residues" evidence="5">
    <location>
        <begin position="258"/>
        <end position="269"/>
    </location>
</feature>
<feature type="domain" description="Ubiquitin-like protease family profile" evidence="6">
    <location>
        <begin position="681"/>
        <end position="848"/>
    </location>
</feature>
<dbReference type="EMBL" id="KN846982">
    <property type="protein sequence ID" value="KIW97043.1"/>
    <property type="molecule type" value="Genomic_DNA"/>
</dbReference>
<accession>A0A0D2HUJ5</accession>
<evidence type="ECO:0000256" key="4">
    <source>
        <dbReference type="ARBA" id="ARBA00022807"/>
    </source>
</evidence>
<dbReference type="PANTHER" id="PTHR12606:SF141">
    <property type="entry name" value="GH15225P-RELATED"/>
    <property type="match status" value="1"/>
</dbReference>
<comment type="similarity">
    <text evidence="1">Belongs to the peptidase C48 family.</text>
</comment>
<feature type="region of interest" description="Disordered" evidence="5">
    <location>
        <begin position="257"/>
        <end position="347"/>
    </location>
</feature>
<evidence type="ECO:0000313" key="7">
    <source>
        <dbReference type="EMBL" id="KIW97043.1"/>
    </source>
</evidence>
<evidence type="ECO:0000256" key="5">
    <source>
        <dbReference type="SAM" id="MobiDB-lite"/>
    </source>
</evidence>
<evidence type="ECO:0000256" key="2">
    <source>
        <dbReference type="ARBA" id="ARBA00022670"/>
    </source>
</evidence>
<gene>
    <name evidence="7" type="ORF">Z519_02435</name>
</gene>
<dbReference type="Pfam" id="PF02902">
    <property type="entry name" value="Peptidase_C48"/>
    <property type="match status" value="1"/>
</dbReference>
<dbReference type="AlphaFoldDB" id="A0A0D2HUJ5"/>
<keyword evidence="8" id="KW-1185">Reference proteome</keyword>
<dbReference type="Proteomes" id="UP000053789">
    <property type="component" value="Unassembled WGS sequence"/>
</dbReference>
<feature type="region of interest" description="Disordered" evidence="5">
    <location>
        <begin position="1"/>
        <end position="31"/>
    </location>
</feature>
<dbReference type="InterPro" id="IPR003653">
    <property type="entry name" value="Peptidase_C48_C"/>
</dbReference>
<feature type="compositionally biased region" description="Low complexity" evidence="5">
    <location>
        <begin position="270"/>
        <end position="283"/>
    </location>
</feature>
<name>A0A0D2HUJ5_CLAB1</name>
<dbReference type="GO" id="GO:0016926">
    <property type="term" value="P:protein desumoylation"/>
    <property type="evidence" value="ECO:0007669"/>
    <property type="project" value="TreeGrafter"/>
</dbReference>
<evidence type="ECO:0000256" key="1">
    <source>
        <dbReference type="ARBA" id="ARBA00005234"/>
    </source>
</evidence>
<feature type="compositionally biased region" description="Polar residues" evidence="5">
    <location>
        <begin position="472"/>
        <end position="495"/>
    </location>
</feature>
<dbReference type="PANTHER" id="PTHR12606">
    <property type="entry name" value="SENTRIN/SUMO-SPECIFIC PROTEASE"/>
    <property type="match status" value="1"/>
</dbReference>
<dbReference type="SUPFAM" id="SSF54001">
    <property type="entry name" value="Cysteine proteinases"/>
    <property type="match status" value="1"/>
</dbReference>
<reference evidence="7" key="1">
    <citation type="submission" date="2015-01" db="EMBL/GenBank/DDBJ databases">
        <title>The Genome Sequence of Cladophialophora bantiana CBS 173.52.</title>
        <authorList>
            <consortium name="The Broad Institute Genomics Platform"/>
            <person name="Cuomo C."/>
            <person name="de Hoog S."/>
            <person name="Gorbushina A."/>
            <person name="Stielow B."/>
            <person name="Teixiera M."/>
            <person name="Abouelleil A."/>
            <person name="Chapman S.B."/>
            <person name="Priest M."/>
            <person name="Young S.K."/>
            <person name="Wortman J."/>
            <person name="Nusbaum C."/>
            <person name="Birren B."/>
        </authorList>
    </citation>
    <scope>NUCLEOTIDE SEQUENCE [LARGE SCALE GENOMIC DNA]</scope>
    <source>
        <strain evidence="7">CBS 173.52</strain>
    </source>
</reference>
<feature type="compositionally biased region" description="Basic and acidic residues" evidence="5">
    <location>
        <begin position="554"/>
        <end position="567"/>
    </location>
</feature>
<evidence type="ECO:0000259" key="6">
    <source>
        <dbReference type="PROSITE" id="PS50600"/>
    </source>
</evidence>
<keyword evidence="2" id="KW-0645">Protease</keyword>
<dbReference type="GeneID" id="27695363"/>
<feature type="compositionally biased region" description="Polar residues" evidence="5">
    <location>
        <begin position="333"/>
        <end position="345"/>
    </location>
</feature>
<dbReference type="GO" id="GO:0006508">
    <property type="term" value="P:proteolysis"/>
    <property type="evidence" value="ECO:0007669"/>
    <property type="project" value="UniProtKB-KW"/>
</dbReference>
<feature type="region of interest" description="Disordered" evidence="5">
    <location>
        <begin position="109"/>
        <end position="165"/>
    </location>
</feature>
<feature type="compositionally biased region" description="Polar residues" evidence="5">
    <location>
        <begin position="509"/>
        <end position="522"/>
    </location>
</feature>
<organism evidence="7 8">
    <name type="scientific">Cladophialophora bantiana (strain ATCC 10958 / CBS 173.52 / CDC B-1940 / NIH 8579)</name>
    <name type="common">Xylohypha bantiana</name>
    <dbReference type="NCBI Taxonomy" id="1442370"/>
    <lineage>
        <taxon>Eukaryota</taxon>
        <taxon>Fungi</taxon>
        <taxon>Dikarya</taxon>
        <taxon>Ascomycota</taxon>
        <taxon>Pezizomycotina</taxon>
        <taxon>Eurotiomycetes</taxon>
        <taxon>Chaetothyriomycetidae</taxon>
        <taxon>Chaetothyriales</taxon>
        <taxon>Herpotrichiellaceae</taxon>
        <taxon>Cladophialophora</taxon>
    </lineage>
</organism>
<feature type="compositionally biased region" description="Pro residues" evidence="5">
    <location>
        <begin position="153"/>
        <end position="162"/>
    </location>
</feature>
<feature type="compositionally biased region" description="Polar residues" evidence="5">
    <location>
        <begin position="398"/>
        <end position="407"/>
    </location>
</feature>
<feature type="region of interest" description="Disordered" evidence="5">
    <location>
        <begin position="398"/>
        <end position="636"/>
    </location>
</feature>
<dbReference type="VEuPathDB" id="FungiDB:Z519_02435"/>
<keyword evidence="3" id="KW-0378">Hydrolase</keyword>
<dbReference type="GO" id="GO:0016929">
    <property type="term" value="F:deSUMOylase activity"/>
    <property type="evidence" value="ECO:0007669"/>
    <property type="project" value="TreeGrafter"/>
</dbReference>
<proteinExistence type="inferred from homology"/>
<dbReference type="HOGENOM" id="CLU_015732_0_0_1"/>
<sequence length="883" mass="97090">MADTSSFMDWHPQTPPPAHNPYQDERYMPGGWPVDPPTPPPPTTGVFMPPRRPSPLDHVIPVAKRICAGLGELAGLGFHAAAQLGRCTIGATTKVVTVPTVYVVRRFQQRRREQRSRPQRRQGAPRPLPPPLSESPWNRAVARELSTAQHTPSPRPQTPPVPGKLQLEATSPAKEQLPSTENALYEVPEFRPAHVLNRRRKNATPRAQNRRTRIDRVFPGMPRFTPPQEPKPLYLPTPDEKLEVPLLECAKLESPYPQLKPFPATPPSPATTITSIDSPTPSAQLQQGLHAVTESDTESNSVISSILQSRKRRIHTQGSPTTESDETPTSTTRVQTKSPSVESPQTPTPVIVVQDAPLSVNPNAPTPTDTTLLSPPRLKLRRFNTPQSLQKKLFALKSPQTPQSEISSRCDCSPGNDHIDAPRSPVKSEISSFFDGTPPPNPEQDAPVFGMIMSGCGSPIPASSALAKSDSLGETSVSNTNAAPEQPSSAPTNGNEAAAPESRSEANKRLNSTTVEATSEMTENVLGLANQGHIPEPSNVTKEEEPGIAMQDPETSKKESPETPERVKPRKPNVTIPIDLTDDKDTSESSSSATSSLQTPEKQLAELRLDDVYTPEHPTPKATPHSSEKTQRVTRAESKRLAILEEKTHYEIAPLPEEWEERIQTALRHGHGAFKARDFTRVVPLNDQSSFGTDQWLNDEVINGYLNLVVAHGRQNDRPTQVPTHHAFVSFFFNNLETRGYDSVKRWASRAKIGGKNLLETEAVFIPVNSGSHWTLCVVSGKNRTIAHYNSMRGSGKRYINIVKTWVSAELGSAYKESEWTFIETGESPQQSNMNDCGVFTVTSARQIMLGLTPMSYSPDMIPLQRRRIVAELVNGALLKSSL</sequence>
<dbReference type="InterPro" id="IPR038765">
    <property type="entry name" value="Papain-like_cys_pep_sf"/>
</dbReference>
<evidence type="ECO:0000313" key="8">
    <source>
        <dbReference type="Proteomes" id="UP000053789"/>
    </source>
</evidence>
<feature type="compositionally biased region" description="Low complexity" evidence="5">
    <location>
        <begin position="319"/>
        <end position="332"/>
    </location>
</feature>
<feature type="compositionally biased region" description="Basic and acidic residues" evidence="5">
    <location>
        <begin position="626"/>
        <end position="636"/>
    </location>
</feature>
<feature type="compositionally biased region" description="Basic residues" evidence="5">
    <location>
        <begin position="109"/>
        <end position="120"/>
    </location>
</feature>
<evidence type="ECO:0000256" key="3">
    <source>
        <dbReference type="ARBA" id="ARBA00022801"/>
    </source>
</evidence>
<dbReference type="Gene3D" id="3.40.395.10">
    <property type="entry name" value="Adenoviral Proteinase, Chain A"/>
    <property type="match status" value="1"/>
</dbReference>
<feature type="compositionally biased region" description="Polar residues" evidence="5">
    <location>
        <begin position="298"/>
        <end position="308"/>
    </location>
</feature>
<dbReference type="RefSeq" id="XP_016623712.1">
    <property type="nucleotide sequence ID" value="XM_016760191.1"/>
</dbReference>
<dbReference type="OrthoDB" id="1939479at2759"/>
<keyword evidence="4" id="KW-0788">Thiol protease</keyword>
<protein>
    <recommendedName>
        <fullName evidence="6">Ubiquitin-like protease family profile domain-containing protein</fullName>
    </recommendedName>
</protein>
<dbReference type="GO" id="GO:0005634">
    <property type="term" value="C:nucleus"/>
    <property type="evidence" value="ECO:0007669"/>
    <property type="project" value="TreeGrafter"/>
</dbReference>
<dbReference type="PROSITE" id="PS50600">
    <property type="entry name" value="ULP_PROTEASE"/>
    <property type="match status" value="1"/>
</dbReference>